<dbReference type="InterPro" id="IPR008979">
    <property type="entry name" value="Galactose-bd-like_sf"/>
</dbReference>
<evidence type="ECO:0000256" key="3">
    <source>
        <dbReference type="PROSITE-ProRule" id="PRU01379"/>
    </source>
</evidence>
<dbReference type="PANTHER" id="PTHR11532:SF48">
    <property type="entry name" value="ADIPOCYTE ENHANCER-BINDING PROTEIN 1"/>
    <property type="match status" value="1"/>
</dbReference>
<evidence type="ECO:0000256" key="4">
    <source>
        <dbReference type="SAM" id="MobiDB-lite"/>
    </source>
</evidence>
<dbReference type="Pfam" id="PF00246">
    <property type="entry name" value="Peptidase_M14"/>
    <property type="match status" value="1"/>
</dbReference>
<feature type="compositionally biased region" description="Basic residues" evidence="4">
    <location>
        <begin position="97"/>
        <end position="132"/>
    </location>
</feature>
<feature type="compositionally biased region" description="Acidic residues" evidence="4">
    <location>
        <begin position="52"/>
        <end position="62"/>
    </location>
</feature>
<feature type="signal peptide" evidence="5">
    <location>
        <begin position="1"/>
        <end position="21"/>
    </location>
</feature>
<dbReference type="InterPro" id="IPR008969">
    <property type="entry name" value="CarboxyPept-like_regulatory"/>
</dbReference>
<dbReference type="FunFam" id="2.60.120.260:FF:000068">
    <property type="entry name" value="Adipocyte enhancer-binding protein 1"/>
    <property type="match status" value="1"/>
</dbReference>
<dbReference type="EMBL" id="JAHHUM010001804">
    <property type="protein sequence ID" value="KAK5608512.1"/>
    <property type="molecule type" value="Genomic_DNA"/>
</dbReference>
<keyword evidence="9" id="KW-1185">Reference proteome</keyword>
<name>A0AAV9RHY1_9TELE</name>
<feature type="region of interest" description="Disordered" evidence="4">
    <location>
        <begin position="232"/>
        <end position="266"/>
    </location>
</feature>
<organism evidence="8 9">
    <name type="scientific">Crenichthys baileyi</name>
    <name type="common">White River springfish</name>
    <dbReference type="NCBI Taxonomy" id="28760"/>
    <lineage>
        <taxon>Eukaryota</taxon>
        <taxon>Metazoa</taxon>
        <taxon>Chordata</taxon>
        <taxon>Craniata</taxon>
        <taxon>Vertebrata</taxon>
        <taxon>Euteleostomi</taxon>
        <taxon>Actinopterygii</taxon>
        <taxon>Neopterygii</taxon>
        <taxon>Teleostei</taxon>
        <taxon>Neoteleostei</taxon>
        <taxon>Acanthomorphata</taxon>
        <taxon>Ovalentaria</taxon>
        <taxon>Atherinomorphae</taxon>
        <taxon>Cyprinodontiformes</taxon>
        <taxon>Goodeidae</taxon>
        <taxon>Crenichthys</taxon>
    </lineage>
</organism>
<dbReference type="Gene3D" id="2.60.40.1120">
    <property type="entry name" value="Carboxypeptidase-like, regulatory domain"/>
    <property type="match status" value="1"/>
</dbReference>
<sequence length="920" mass="104967">MRAEVLVVWVGLSLCWALVSTGEPVEKQQLSRVQAHVREARGLLRPGREGDREDAEMSDEPAEVTVEEKTKAKKKKTPEEIEAARAKKAAEKEAKAKKQKGPKPTKKPKPPKPTKKPKPPKPTKKPKAPKPTKKPETTLTTVQPEIRQPPLEEEVNLDTSIQPENPTEPVEPDLVTGGYKDIKKEATTTEIIMYIPEETTSVPFIGPWYEEYDYTDLAVAVAKKQQEEEERARKEKAEKAERLRKQWEEEEEERLKQTSFPADPKKCPPLGLESHRVEDDQLLASSQSHHGFAAQRGRLNLQSSEDEEDMYGGAWCAESEEKEHWFQVDARREVEFTAVITQGRNSEKLEDFVSSYFVAFSNDSRDWTLLHDGYAEWLFYGNVDKETPVMSQFTAPVVARYIRILPQSWNGSLCLRAEVLACQLQSSYHSENEINASDDLDFRHHNYKEMRQPGVRIHLVPSLNPDAYELAYQMGSEMGNWALGHWTEEGYDIFQNFPDLNSILWGAEDRGWVPRVVPNHHIPLPENSLSGSLAVETKAIISWMERNPFVLGANLQGGEKMVVYPFDMQRPPISLTDSRRWRVNSEMNEETWARIQRQNEGALRETPDDAMFRWLAMSYAHSHLTMTETYRGSCHGDDVTGGQGIINRASWKPVVGSMNDFSYLHTNCFELSIFLGCDKFPHESELLLEWENNREALLSFMEQVNRGIKGIVRDMDGNPLPNATISVEGIRHDVKTAASGDYWRLLNPGEYKVTAKADDHTPQTRLCMVGYDTGATPCSFTLAKSNWDRIKEIMKLNGNRPIRLVTKTSVVKATASSTTAEPSIIGRVTQANSQKAKQFRRLRLMRLRRLRERRLRGRVMTTPPTTTTTKTTTTTTTQPPYTESTTSWYDSVDNWTENPFDTFIYDSAPTQEYNFKFTID</sequence>
<dbReference type="SUPFAM" id="SSF53187">
    <property type="entry name" value="Zn-dependent exopeptidases"/>
    <property type="match status" value="1"/>
</dbReference>
<dbReference type="SUPFAM" id="SSF49785">
    <property type="entry name" value="Galactose-binding domain-like"/>
    <property type="match status" value="1"/>
</dbReference>
<feature type="domain" description="Peptidase M14" evidence="7">
    <location>
        <begin position="455"/>
        <end position="704"/>
    </location>
</feature>
<dbReference type="CDD" id="cd11308">
    <property type="entry name" value="Peptidase_M14NE-CP-C_like"/>
    <property type="match status" value="1"/>
</dbReference>
<evidence type="ECO:0000259" key="7">
    <source>
        <dbReference type="PROSITE" id="PS52035"/>
    </source>
</evidence>
<dbReference type="GO" id="GO:0006518">
    <property type="term" value="P:peptide metabolic process"/>
    <property type="evidence" value="ECO:0007669"/>
    <property type="project" value="TreeGrafter"/>
</dbReference>
<dbReference type="InterPro" id="IPR000421">
    <property type="entry name" value="FA58C"/>
</dbReference>
<feature type="compositionally biased region" description="Basic and acidic residues" evidence="4">
    <location>
        <begin position="232"/>
        <end position="247"/>
    </location>
</feature>
<feature type="domain" description="F5/8 type C" evidence="6">
    <location>
        <begin position="265"/>
        <end position="422"/>
    </location>
</feature>
<dbReference type="InterPro" id="IPR050753">
    <property type="entry name" value="Peptidase_M14_domain"/>
</dbReference>
<dbReference type="Gene3D" id="3.40.630.10">
    <property type="entry name" value="Zn peptidases"/>
    <property type="match status" value="1"/>
</dbReference>
<dbReference type="PROSITE" id="PS52035">
    <property type="entry name" value="PEPTIDASE_M14"/>
    <property type="match status" value="1"/>
</dbReference>
<comment type="similarity">
    <text evidence="1 3">Belongs to the peptidase M14 family.</text>
</comment>
<feature type="region of interest" description="Disordered" evidence="4">
    <location>
        <begin position="41"/>
        <end position="179"/>
    </location>
</feature>
<dbReference type="SMART" id="SM00631">
    <property type="entry name" value="Zn_pept"/>
    <property type="match status" value="1"/>
</dbReference>
<dbReference type="SUPFAM" id="SSF49464">
    <property type="entry name" value="Carboxypeptidase regulatory domain-like"/>
    <property type="match status" value="1"/>
</dbReference>
<evidence type="ECO:0000313" key="8">
    <source>
        <dbReference type="EMBL" id="KAK5608512.1"/>
    </source>
</evidence>
<keyword evidence="5" id="KW-0732">Signal</keyword>
<dbReference type="CDD" id="cd00057">
    <property type="entry name" value="FA58C"/>
    <property type="match status" value="1"/>
</dbReference>
<dbReference type="GO" id="GO:0016485">
    <property type="term" value="P:protein processing"/>
    <property type="evidence" value="ECO:0007669"/>
    <property type="project" value="TreeGrafter"/>
</dbReference>
<dbReference type="FunFam" id="2.60.40.1120:FF:000007">
    <property type="entry name" value="Carboxypeptidase X, M14 family member 2"/>
    <property type="match status" value="1"/>
</dbReference>
<feature type="chain" id="PRO_5044001491" description="Adipocyte enhancer-binding protein 1" evidence="5">
    <location>
        <begin position="22"/>
        <end position="920"/>
    </location>
</feature>
<comment type="caution">
    <text evidence="8">The sequence shown here is derived from an EMBL/GenBank/DDBJ whole genome shotgun (WGS) entry which is preliminary data.</text>
</comment>
<dbReference type="InterPro" id="IPR000834">
    <property type="entry name" value="Peptidase_M14"/>
</dbReference>
<evidence type="ECO:0000256" key="1">
    <source>
        <dbReference type="ARBA" id="ARBA00005988"/>
    </source>
</evidence>
<feature type="region of interest" description="Disordered" evidence="4">
    <location>
        <begin position="861"/>
        <end position="883"/>
    </location>
</feature>
<dbReference type="GO" id="GO:0005615">
    <property type="term" value="C:extracellular space"/>
    <property type="evidence" value="ECO:0007669"/>
    <property type="project" value="TreeGrafter"/>
</dbReference>
<accession>A0AAV9RHY1</accession>
<feature type="compositionally biased region" description="Basic and acidic residues" evidence="4">
    <location>
        <begin position="77"/>
        <end position="96"/>
    </location>
</feature>
<dbReference type="SMART" id="SM00231">
    <property type="entry name" value="FA58C"/>
    <property type="match status" value="1"/>
</dbReference>
<dbReference type="GO" id="GO:0008270">
    <property type="term" value="F:zinc ion binding"/>
    <property type="evidence" value="ECO:0007669"/>
    <property type="project" value="InterPro"/>
</dbReference>
<dbReference type="AlphaFoldDB" id="A0AAV9RHY1"/>
<protein>
    <recommendedName>
        <fullName evidence="10">Adipocyte enhancer-binding protein 1</fullName>
    </recommendedName>
</protein>
<dbReference type="Gene3D" id="2.60.120.260">
    <property type="entry name" value="Galactose-binding domain-like"/>
    <property type="match status" value="1"/>
</dbReference>
<dbReference type="GO" id="GO:0001227">
    <property type="term" value="F:DNA-binding transcription repressor activity, RNA polymerase II-specific"/>
    <property type="evidence" value="ECO:0007669"/>
    <property type="project" value="TreeGrafter"/>
</dbReference>
<evidence type="ECO:0000256" key="2">
    <source>
        <dbReference type="ARBA" id="ARBA00023180"/>
    </source>
</evidence>
<keyword evidence="2" id="KW-0325">Glycoprotein</keyword>
<comment type="caution">
    <text evidence="3">Lacks conserved residue(s) required for the propagation of feature annotation.</text>
</comment>
<evidence type="ECO:0000259" key="6">
    <source>
        <dbReference type="PROSITE" id="PS50022"/>
    </source>
</evidence>
<evidence type="ECO:0000256" key="5">
    <source>
        <dbReference type="SAM" id="SignalP"/>
    </source>
</evidence>
<evidence type="ECO:0008006" key="10">
    <source>
        <dbReference type="Google" id="ProtNLM"/>
    </source>
</evidence>
<dbReference type="Pfam" id="PF13620">
    <property type="entry name" value="CarboxypepD_reg"/>
    <property type="match status" value="1"/>
</dbReference>
<dbReference type="PANTHER" id="PTHR11532">
    <property type="entry name" value="PROTEASE M14 CARBOXYPEPTIDASE"/>
    <property type="match status" value="1"/>
</dbReference>
<dbReference type="GO" id="GO:0000977">
    <property type="term" value="F:RNA polymerase II transcription regulatory region sequence-specific DNA binding"/>
    <property type="evidence" value="ECO:0007669"/>
    <property type="project" value="TreeGrafter"/>
</dbReference>
<dbReference type="Pfam" id="PF00754">
    <property type="entry name" value="F5_F8_type_C"/>
    <property type="match status" value="1"/>
</dbReference>
<dbReference type="GO" id="GO:0004181">
    <property type="term" value="F:metallocarboxypeptidase activity"/>
    <property type="evidence" value="ECO:0007669"/>
    <property type="project" value="InterPro"/>
</dbReference>
<reference evidence="8 9" key="1">
    <citation type="submission" date="2021-06" db="EMBL/GenBank/DDBJ databases">
        <authorList>
            <person name="Palmer J.M."/>
        </authorList>
    </citation>
    <scope>NUCLEOTIDE SEQUENCE [LARGE SCALE GENOMIC DNA]</scope>
    <source>
        <strain evidence="8 9">MEX-2019</strain>
        <tissue evidence="8">Muscle</tissue>
    </source>
</reference>
<gene>
    <name evidence="8" type="ORF">CRENBAI_024398</name>
</gene>
<dbReference type="Proteomes" id="UP001311232">
    <property type="component" value="Unassembled WGS sequence"/>
</dbReference>
<feature type="compositionally biased region" description="Basic and acidic residues" evidence="4">
    <location>
        <begin position="41"/>
        <end position="51"/>
    </location>
</feature>
<proteinExistence type="inferred from homology"/>
<evidence type="ECO:0000313" key="9">
    <source>
        <dbReference type="Proteomes" id="UP001311232"/>
    </source>
</evidence>
<dbReference type="PROSITE" id="PS50022">
    <property type="entry name" value="FA58C_3"/>
    <property type="match status" value="1"/>
</dbReference>